<evidence type="ECO:0000313" key="2">
    <source>
        <dbReference type="Proteomes" id="UP001239795"/>
    </source>
</evidence>
<organism evidence="1 2">
    <name type="scientific">Colletotrichum melonis</name>
    <dbReference type="NCBI Taxonomy" id="1209925"/>
    <lineage>
        <taxon>Eukaryota</taxon>
        <taxon>Fungi</taxon>
        <taxon>Dikarya</taxon>
        <taxon>Ascomycota</taxon>
        <taxon>Pezizomycotina</taxon>
        <taxon>Sordariomycetes</taxon>
        <taxon>Hypocreomycetidae</taxon>
        <taxon>Glomerellales</taxon>
        <taxon>Glomerellaceae</taxon>
        <taxon>Colletotrichum</taxon>
        <taxon>Colletotrichum acutatum species complex</taxon>
    </lineage>
</organism>
<dbReference type="EMBL" id="MLGG01000017">
    <property type="protein sequence ID" value="KAK1457051.1"/>
    <property type="molecule type" value="Genomic_DNA"/>
</dbReference>
<accession>A0AAI9UEU0</accession>
<evidence type="ECO:0000313" key="1">
    <source>
        <dbReference type="EMBL" id="KAK1457051.1"/>
    </source>
</evidence>
<comment type="caution">
    <text evidence="1">The sequence shown here is derived from an EMBL/GenBank/DDBJ whole genome shotgun (WGS) entry which is preliminary data.</text>
</comment>
<name>A0AAI9UEU0_9PEZI</name>
<gene>
    <name evidence="1" type="ORF">CMEL01_16062</name>
</gene>
<sequence>MDGKIIEIRGPFHEWNPPHTVFCAWQLRVRYRVDKREIWLATHCHPAKKRMGRGLLHWGMDTRRGWDSGGSAGASPRLSE</sequence>
<proteinExistence type="predicted"/>
<reference evidence="1 2" key="1">
    <citation type="submission" date="2016-10" db="EMBL/GenBank/DDBJ databases">
        <title>The genome sequence of Colletotrichum fioriniae PJ7.</title>
        <authorList>
            <person name="Baroncelli R."/>
        </authorList>
    </citation>
    <scope>NUCLEOTIDE SEQUENCE [LARGE SCALE GENOMIC DNA]</scope>
    <source>
        <strain evidence="1">Col 31</strain>
    </source>
</reference>
<dbReference type="AlphaFoldDB" id="A0AAI9UEU0"/>
<keyword evidence="2" id="KW-1185">Reference proteome</keyword>
<dbReference type="Proteomes" id="UP001239795">
    <property type="component" value="Unassembled WGS sequence"/>
</dbReference>
<protein>
    <submittedName>
        <fullName evidence="1">Uncharacterized protein</fullName>
    </submittedName>
</protein>